<dbReference type="AlphaFoldDB" id="A0A1W1DH82"/>
<accession>A0A1W1DH82</accession>
<dbReference type="InterPro" id="IPR003789">
    <property type="entry name" value="Asn/Gln_tRNA_amidoTrase-B-like"/>
</dbReference>
<proteinExistence type="predicted"/>
<dbReference type="SUPFAM" id="SSF89095">
    <property type="entry name" value="GatB/YqeY motif"/>
    <property type="match status" value="1"/>
</dbReference>
<dbReference type="GO" id="GO:0016884">
    <property type="term" value="F:carbon-nitrogen ligase activity, with glutamine as amido-N-donor"/>
    <property type="evidence" value="ECO:0007669"/>
    <property type="project" value="InterPro"/>
</dbReference>
<name>A0A1W1DH82_9ZZZZ</name>
<organism evidence="1">
    <name type="scientific">hydrothermal vent metagenome</name>
    <dbReference type="NCBI Taxonomy" id="652676"/>
    <lineage>
        <taxon>unclassified sequences</taxon>
        <taxon>metagenomes</taxon>
        <taxon>ecological metagenomes</taxon>
    </lineage>
</organism>
<dbReference type="Pfam" id="PF09424">
    <property type="entry name" value="YqeY"/>
    <property type="match status" value="1"/>
</dbReference>
<dbReference type="PANTHER" id="PTHR28055:SF1">
    <property type="entry name" value="ALTERED INHERITANCE OF MITOCHONDRIA PROTEIN 41, MITOCHONDRIAL"/>
    <property type="match status" value="1"/>
</dbReference>
<dbReference type="InterPro" id="IPR042184">
    <property type="entry name" value="YqeY/Aim41_N"/>
</dbReference>
<gene>
    <name evidence="1" type="ORF">MNB_SUP05-13-483</name>
</gene>
<dbReference type="EMBL" id="FPHU01000103">
    <property type="protein sequence ID" value="SFV80683.1"/>
    <property type="molecule type" value="Genomic_DNA"/>
</dbReference>
<dbReference type="PANTHER" id="PTHR28055">
    <property type="entry name" value="ALTERED INHERITANCE OF MITOCHONDRIA PROTEIN 41, MITOCHONDRIAL"/>
    <property type="match status" value="1"/>
</dbReference>
<dbReference type="InterPro" id="IPR019004">
    <property type="entry name" value="YqeY/Aim41"/>
</dbReference>
<evidence type="ECO:0000313" key="1">
    <source>
        <dbReference type="EMBL" id="SFV80683.1"/>
    </source>
</evidence>
<protein>
    <submittedName>
        <fullName evidence="1">Transamidase GatB domain protein</fullName>
    </submittedName>
</protein>
<dbReference type="Gene3D" id="1.10.10.410">
    <property type="match status" value="1"/>
</dbReference>
<dbReference type="Gene3D" id="1.10.1510.10">
    <property type="entry name" value="Uncharacterised protein YqeY/AIM41 PF09424, N-terminal domain"/>
    <property type="match status" value="1"/>
</dbReference>
<reference evidence="1" key="1">
    <citation type="submission" date="2016-10" db="EMBL/GenBank/DDBJ databases">
        <authorList>
            <person name="de Groot N.N."/>
        </authorList>
    </citation>
    <scope>NUCLEOTIDE SEQUENCE</scope>
</reference>
<sequence length="148" mass="16126">MSELKARITEDMKSAMKAKDKDALKAVRMILGAIKQKEVDDRIELDDTQVLAVIQKMVKQRKDSISQFKDAGRTDLVDVEEAELAIINNYMPEQLSEAEIATAVDKAIADIGASSMQDMGKLMGLLKGQLGGKADMGAVSGLIREKLS</sequence>
<dbReference type="InterPro" id="IPR023168">
    <property type="entry name" value="GatB_Yqey_C_2"/>
</dbReference>